<reference evidence="3" key="1">
    <citation type="submission" date="2020-07" db="EMBL/GenBank/DDBJ databases">
        <authorList>
            <person name="Nieuwenhuis M."/>
            <person name="Van De Peppel L.J.J."/>
        </authorList>
    </citation>
    <scope>NUCLEOTIDE SEQUENCE</scope>
    <source>
        <strain evidence="3">AP01</strain>
        <tissue evidence="3">Mycelium</tissue>
    </source>
</reference>
<feature type="region of interest" description="Disordered" evidence="1">
    <location>
        <begin position="61"/>
        <end position="100"/>
    </location>
</feature>
<sequence length="209" mass="22688">MSHQPKIPRTPSPPVLISETPPSNLTPEDLWRIIFTVGKSITNKSAARKAETSAILRAIQQQNQNSGSSHSFTSGLSPLSSTTNSTALPPGGPQTLLTASGPVPAGGLKVHGSLASWYASIKKLRPDLLSNYCEFLEAFVHRFDDTDKHTTALAKIQELKQEPGSVASYASKFAEILANLNLDKESKMDYFYDGLKDSVKDSMVFVKKP</sequence>
<evidence type="ECO:0000259" key="2">
    <source>
        <dbReference type="Pfam" id="PF03732"/>
    </source>
</evidence>
<feature type="region of interest" description="Disordered" evidence="1">
    <location>
        <begin position="1"/>
        <end position="23"/>
    </location>
</feature>
<feature type="compositionally biased region" description="Low complexity" evidence="1">
    <location>
        <begin position="61"/>
        <end position="86"/>
    </location>
</feature>
<gene>
    <name evidence="3" type="ORF">DXG03_002480</name>
</gene>
<feature type="domain" description="Retrotransposon gag" evidence="2">
    <location>
        <begin position="111"/>
        <end position="197"/>
    </location>
</feature>
<dbReference type="EMBL" id="JABCKV010001705">
    <property type="protein sequence ID" value="KAG5639911.1"/>
    <property type="molecule type" value="Genomic_DNA"/>
</dbReference>
<accession>A0A9P7K686</accession>
<dbReference type="OrthoDB" id="3039162at2759"/>
<keyword evidence="4" id="KW-1185">Reference proteome</keyword>
<proteinExistence type="predicted"/>
<reference evidence="3" key="2">
    <citation type="submission" date="2021-10" db="EMBL/GenBank/DDBJ databases">
        <title>Phylogenomics reveals ancestral predisposition of the termite-cultivated fungus Termitomyces towards a domesticated lifestyle.</title>
        <authorList>
            <person name="Auxier B."/>
            <person name="Grum-Grzhimaylo A."/>
            <person name="Cardenas M.E."/>
            <person name="Lodge J.D."/>
            <person name="Laessoe T."/>
            <person name="Pedersen O."/>
            <person name="Smith M.E."/>
            <person name="Kuyper T.W."/>
            <person name="Franco-Molano E.A."/>
            <person name="Baroni T.J."/>
            <person name="Aanen D.K."/>
        </authorList>
    </citation>
    <scope>NUCLEOTIDE SEQUENCE</scope>
    <source>
        <strain evidence="3">AP01</strain>
        <tissue evidence="3">Mycelium</tissue>
    </source>
</reference>
<evidence type="ECO:0000313" key="4">
    <source>
        <dbReference type="Proteomes" id="UP000775547"/>
    </source>
</evidence>
<protein>
    <recommendedName>
        <fullName evidence="2">Retrotransposon gag domain-containing protein</fullName>
    </recommendedName>
</protein>
<evidence type="ECO:0000313" key="3">
    <source>
        <dbReference type="EMBL" id="KAG5639911.1"/>
    </source>
</evidence>
<dbReference type="AlphaFoldDB" id="A0A9P7K686"/>
<dbReference type="Pfam" id="PF03732">
    <property type="entry name" value="Retrotrans_gag"/>
    <property type="match status" value="1"/>
</dbReference>
<organism evidence="3 4">
    <name type="scientific">Asterophora parasitica</name>
    <dbReference type="NCBI Taxonomy" id="117018"/>
    <lineage>
        <taxon>Eukaryota</taxon>
        <taxon>Fungi</taxon>
        <taxon>Dikarya</taxon>
        <taxon>Basidiomycota</taxon>
        <taxon>Agaricomycotina</taxon>
        <taxon>Agaricomycetes</taxon>
        <taxon>Agaricomycetidae</taxon>
        <taxon>Agaricales</taxon>
        <taxon>Tricholomatineae</taxon>
        <taxon>Lyophyllaceae</taxon>
        <taxon>Asterophora</taxon>
    </lineage>
</organism>
<dbReference type="Proteomes" id="UP000775547">
    <property type="component" value="Unassembled WGS sequence"/>
</dbReference>
<name>A0A9P7K686_9AGAR</name>
<dbReference type="InterPro" id="IPR005162">
    <property type="entry name" value="Retrotrans_gag_dom"/>
</dbReference>
<evidence type="ECO:0000256" key="1">
    <source>
        <dbReference type="SAM" id="MobiDB-lite"/>
    </source>
</evidence>
<feature type="non-terminal residue" evidence="3">
    <location>
        <position position="209"/>
    </location>
</feature>
<comment type="caution">
    <text evidence="3">The sequence shown here is derived from an EMBL/GenBank/DDBJ whole genome shotgun (WGS) entry which is preliminary data.</text>
</comment>